<reference evidence="2 3" key="1">
    <citation type="submission" date="2021-06" db="EMBL/GenBank/DDBJ databases">
        <authorList>
            <person name="Palmer J.M."/>
        </authorList>
    </citation>
    <scope>NUCLEOTIDE SEQUENCE [LARGE SCALE GENOMIC DNA]</scope>
    <source>
        <strain evidence="2 3">MEX-2019</strain>
        <tissue evidence="2">Muscle</tissue>
    </source>
</reference>
<evidence type="ECO:0000313" key="3">
    <source>
        <dbReference type="Proteomes" id="UP001311232"/>
    </source>
</evidence>
<evidence type="ECO:0000256" key="1">
    <source>
        <dbReference type="SAM" id="MobiDB-lite"/>
    </source>
</evidence>
<dbReference type="Proteomes" id="UP001311232">
    <property type="component" value="Unassembled WGS sequence"/>
</dbReference>
<dbReference type="AlphaFoldDB" id="A0AAV9QWY8"/>
<feature type="compositionally biased region" description="Basic residues" evidence="1">
    <location>
        <begin position="1"/>
        <end position="13"/>
    </location>
</feature>
<gene>
    <name evidence="2" type="ORF">CRENBAI_001396</name>
</gene>
<comment type="caution">
    <text evidence="2">The sequence shown here is derived from an EMBL/GenBank/DDBJ whole genome shotgun (WGS) entry which is preliminary data.</text>
</comment>
<sequence>MSSTHKKPMKTHPHSASFTHSPTPSTPDTSYPPPHRVSRGQGKGSRNTTPASARGQSHRRQHRRKATTARKARQPHTSTPKVPQHARHTHSQTAYSAAPSRAASQPLHQSEATSQSLPHSARPRHPPPEPGAPPRSDEQKYGLTPKKTSWLSTTRLCLRRRAHDQHAQPPLNTWGRAKRAPSPQCPPAWHRTAATNRQAEQQNMPHANTGAANKPHLTQNSWVTQIQAPSQNRALEGREQELHDECAGLRAEALACALWPENQLIQPSATTP</sequence>
<keyword evidence="3" id="KW-1185">Reference proteome</keyword>
<evidence type="ECO:0000313" key="2">
    <source>
        <dbReference type="EMBL" id="KAK5600310.1"/>
    </source>
</evidence>
<feature type="compositionally biased region" description="Low complexity" evidence="1">
    <location>
        <begin position="14"/>
        <end position="29"/>
    </location>
</feature>
<feature type="compositionally biased region" description="Basic residues" evidence="1">
    <location>
        <begin position="56"/>
        <end position="74"/>
    </location>
</feature>
<name>A0AAV9QWY8_9TELE</name>
<protein>
    <submittedName>
        <fullName evidence="2">Uncharacterized protein</fullName>
    </submittedName>
</protein>
<organism evidence="2 3">
    <name type="scientific">Crenichthys baileyi</name>
    <name type="common">White River springfish</name>
    <dbReference type="NCBI Taxonomy" id="28760"/>
    <lineage>
        <taxon>Eukaryota</taxon>
        <taxon>Metazoa</taxon>
        <taxon>Chordata</taxon>
        <taxon>Craniata</taxon>
        <taxon>Vertebrata</taxon>
        <taxon>Euteleostomi</taxon>
        <taxon>Actinopterygii</taxon>
        <taxon>Neopterygii</taxon>
        <taxon>Teleostei</taxon>
        <taxon>Neoteleostei</taxon>
        <taxon>Acanthomorphata</taxon>
        <taxon>Ovalentaria</taxon>
        <taxon>Atherinomorphae</taxon>
        <taxon>Cyprinodontiformes</taxon>
        <taxon>Goodeidae</taxon>
        <taxon>Crenichthys</taxon>
    </lineage>
</organism>
<accession>A0AAV9QWY8</accession>
<dbReference type="EMBL" id="JAHHUM010002891">
    <property type="protein sequence ID" value="KAK5600310.1"/>
    <property type="molecule type" value="Genomic_DNA"/>
</dbReference>
<feature type="compositionally biased region" description="Polar residues" evidence="1">
    <location>
        <begin position="102"/>
        <end position="117"/>
    </location>
</feature>
<feature type="compositionally biased region" description="Polar residues" evidence="1">
    <location>
        <begin position="146"/>
        <end position="155"/>
    </location>
</feature>
<proteinExistence type="predicted"/>
<feature type="compositionally biased region" description="Polar residues" evidence="1">
    <location>
        <begin position="44"/>
        <end position="55"/>
    </location>
</feature>
<feature type="region of interest" description="Disordered" evidence="1">
    <location>
        <begin position="1"/>
        <end position="184"/>
    </location>
</feature>